<name>A0AAD5FDH7_SILAS</name>
<keyword evidence="3" id="KW-0325">Glycoprotein</keyword>
<dbReference type="PANTHER" id="PTHR44337">
    <property type="entry name" value="CARCINOEMBRYONIC ANTIGEN-RELATED CELL ADHESION MOLECULE 8"/>
    <property type="match status" value="1"/>
</dbReference>
<feature type="region of interest" description="Disordered" evidence="5">
    <location>
        <begin position="444"/>
        <end position="479"/>
    </location>
</feature>
<dbReference type="SUPFAM" id="SSF48726">
    <property type="entry name" value="Immunoglobulin"/>
    <property type="match status" value="3"/>
</dbReference>
<evidence type="ECO:0000313" key="8">
    <source>
        <dbReference type="EMBL" id="KAI5611968.1"/>
    </source>
</evidence>
<dbReference type="EMBL" id="MU564352">
    <property type="protein sequence ID" value="KAI5611968.1"/>
    <property type="molecule type" value="Genomic_DNA"/>
</dbReference>
<reference evidence="8" key="1">
    <citation type="submission" date="2018-07" db="EMBL/GenBank/DDBJ databases">
        <title>Comparative genomics of catfishes provides insights into carnivory and benthic adaptation.</title>
        <authorList>
            <person name="Zhang Y."/>
            <person name="Wang D."/>
            <person name="Peng Z."/>
            <person name="Zheng S."/>
            <person name="Shao F."/>
            <person name="Tao W."/>
        </authorList>
    </citation>
    <scope>NUCLEOTIDE SEQUENCE</scope>
    <source>
        <strain evidence="8">Chongqing</strain>
    </source>
</reference>
<dbReference type="InterPro" id="IPR003599">
    <property type="entry name" value="Ig_sub"/>
</dbReference>
<dbReference type="InterPro" id="IPR013783">
    <property type="entry name" value="Ig-like_fold"/>
</dbReference>
<evidence type="ECO:0000256" key="2">
    <source>
        <dbReference type="ARBA" id="ARBA00023157"/>
    </source>
</evidence>
<dbReference type="SMART" id="SM00408">
    <property type="entry name" value="IGc2"/>
    <property type="match status" value="2"/>
</dbReference>
<dbReference type="InterPro" id="IPR007110">
    <property type="entry name" value="Ig-like_dom"/>
</dbReference>
<evidence type="ECO:0000256" key="1">
    <source>
        <dbReference type="ARBA" id="ARBA00022729"/>
    </source>
</evidence>
<evidence type="ECO:0000256" key="3">
    <source>
        <dbReference type="ARBA" id="ARBA00023180"/>
    </source>
</evidence>
<keyword evidence="6" id="KW-0472">Membrane</keyword>
<keyword evidence="9" id="KW-1185">Reference proteome</keyword>
<dbReference type="InterPro" id="IPR013098">
    <property type="entry name" value="Ig_I-set"/>
</dbReference>
<feature type="compositionally biased region" description="Polar residues" evidence="5">
    <location>
        <begin position="396"/>
        <end position="409"/>
    </location>
</feature>
<dbReference type="AlphaFoldDB" id="A0AAD5FDH7"/>
<feature type="compositionally biased region" description="Polar residues" evidence="5">
    <location>
        <begin position="557"/>
        <end position="582"/>
    </location>
</feature>
<sequence length="963" mass="104451">MTENKSLICRLASCQDLVPIQFQSSPVLVATGNNAVFTLQTISSIFSIAWIAPGGGTLGQWINNQAVLNPIAQYQGRVSISATQLTISSSQLSDAGIYMVTVTPLASTGLATNSRSVTLSVFVAVGAVNLVVPSLAIEGGNASLTCSWTSGTNTSVIWGKGSTNLPSDPRFVVNAGSLVISPVNRNDAGQYSCTVSNPVSSQTATASLTVYYGPDTPQVTRTSSNCVGGGEATIGQTVQLTCTSVSLPPALLSWQLNGVPLTSSQANSGTLNLQIFSTNQSGQYTCSASNSITIQTSQQQISLSVVSTCLSVGAVAGIVVACFVALVLIIVAIILIIRQRKADQRLRTVIGQQKHNLNERPTVLSAPQDGLDNRGFVSQADQPDPPVHNDNRLVRSKNQPTNDQQNNYNINMQTQNRATNTSAILSNGHLNADTFSHNANLHSSARLHDSQRNSDSNRRNADLSPQEGQQNPNILIQTGNTALGPHTVLINLSTLPQHQNATTQPQTVQVSLNAPQPLVPSGQPNQNTAHSNDQQTNTIQPERAKASHSNLHHVRGSRSSPQTRMDNVGNLAQPSHSSTTRNGQRRDQQVTNQTRSRRNTEETYPNEPTHRQSGRSLDSSDANTHPRQMPWDRMHGTPAYPNPQMDSSESENSTGESSSSQSVSQHSAPALRPARSPVDERVRNISRSSRRNFLRQLAHSAAQTRARADRSASTQIVQPNLIPEPRPDRLSRIPPQTITSQRHVPESAHVSVPQNQAVQMQAVQPTNLNNQAGPNQRQTAVHSNFRMLTQAALQQHNIQNQQTQAALGHPGAQSTPAQTLPALPINRAGQAAPVPPPVLRPEEFKTLPPARLPKPHAVMPVQVKRRPVGMHHGHRPHNVPMHARATHHNLHPANPHMHPNAQWQGKTQRNLKSQCGLCKRRLGKWMTHFYSLPRHSKERKDVSSLDEQLLGNDSNENVDVERF</sequence>
<evidence type="ECO:0000259" key="7">
    <source>
        <dbReference type="PROSITE" id="PS50835"/>
    </source>
</evidence>
<dbReference type="InterPro" id="IPR003598">
    <property type="entry name" value="Ig_sub2"/>
</dbReference>
<feature type="region of interest" description="Disordered" evidence="5">
    <location>
        <begin position="936"/>
        <end position="963"/>
    </location>
</feature>
<feature type="compositionally biased region" description="Basic and acidic residues" evidence="5">
    <location>
        <begin position="446"/>
        <end position="461"/>
    </location>
</feature>
<dbReference type="PROSITE" id="PS50835">
    <property type="entry name" value="IG_LIKE"/>
    <property type="match status" value="3"/>
</dbReference>
<feature type="region of interest" description="Disordered" evidence="5">
    <location>
        <begin position="514"/>
        <end position="732"/>
    </location>
</feature>
<feature type="region of interest" description="Disordered" evidence="5">
    <location>
        <begin position="359"/>
        <end position="409"/>
    </location>
</feature>
<organism evidence="8 9">
    <name type="scientific">Silurus asotus</name>
    <name type="common">Amur catfish</name>
    <name type="synonym">Parasilurus asotus</name>
    <dbReference type="NCBI Taxonomy" id="30991"/>
    <lineage>
        <taxon>Eukaryota</taxon>
        <taxon>Metazoa</taxon>
        <taxon>Chordata</taxon>
        <taxon>Craniata</taxon>
        <taxon>Vertebrata</taxon>
        <taxon>Euteleostomi</taxon>
        <taxon>Actinopterygii</taxon>
        <taxon>Neopterygii</taxon>
        <taxon>Teleostei</taxon>
        <taxon>Ostariophysi</taxon>
        <taxon>Siluriformes</taxon>
        <taxon>Siluridae</taxon>
        <taxon>Silurus</taxon>
    </lineage>
</organism>
<feature type="domain" description="Ig-like" evidence="7">
    <location>
        <begin position="217"/>
        <end position="302"/>
    </location>
</feature>
<evidence type="ECO:0000256" key="5">
    <source>
        <dbReference type="SAM" id="MobiDB-lite"/>
    </source>
</evidence>
<evidence type="ECO:0000256" key="6">
    <source>
        <dbReference type="SAM" id="Phobius"/>
    </source>
</evidence>
<keyword evidence="6" id="KW-1133">Transmembrane helix</keyword>
<dbReference type="InterPro" id="IPR052598">
    <property type="entry name" value="IgSF_CEA-related"/>
</dbReference>
<dbReference type="Proteomes" id="UP001205998">
    <property type="component" value="Unassembled WGS sequence"/>
</dbReference>
<dbReference type="Gene3D" id="2.60.40.10">
    <property type="entry name" value="Immunoglobulins"/>
    <property type="match status" value="3"/>
</dbReference>
<feature type="compositionally biased region" description="Low complexity" evidence="5">
    <location>
        <begin position="650"/>
        <end position="667"/>
    </location>
</feature>
<dbReference type="Pfam" id="PF13927">
    <property type="entry name" value="Ig_3"/>
    <property type="match status" value="1"/>
</dbReference>
<feature type="compositionally biased region" description="Polar residues" evidence="5">
    <location>
        <begin position="614"/>
        <end position="626"/>
    </location>
</feature>
<feature type="compositionally biased region" description="Polar residues" evidence="5">
    <location>
        <begin position="466"/>
        <end position="479"/>
    </location>
</feature>
<dbReference type="Pfam" id="PF07679">
    <property type="entry name" value="I-set"/>
    <property type="match status" value="1"/>
</dbReference>
<gene>
    <name evidence="8" type="ORF">C0J50_0636</name>
</gene>
<comment type="caution">
    <text evidence="8">The sequence shown here is derived from an EMBL/GenBank/DDBJ whole genome shotgun (WGS) entry which is preliminary data.</text>
</comment>
<protein>
    <recommendedName>
        <fullName evidence="7">Ig-like domain-containing protein</fullName>
    </recommendedName>
</protein>
<feature type="compositionally biased region" description="Polar residues" evidence="5">
    <location>
        <begin position="522"/>
        <end position="540"/>
    </location>
</feature>
<dbReference type="InterPro" id="IPR036179">
    <property type="entry name" value="Ig-like_dom_sf"/>
</dbReference>
<accession>A0AAD5FDH7</accession>
<keyword evidence="1" id="KW-0732">Signal</keyword>
<feature type="transmembrane region" description="Helical" evidence="6">
    <location>
        <begin position="310"/>
        <end position="337"/>
    </location>
</feature>
<keyword evidence="4" id="KW-0393">Immunoglobulin domain</keyword>
<dbReference type="CDD" id="cd00096">
    <property type="entry name" value="Ig"/>
    <property type="match status" value="1"/>
</dbReference>
<dbReference type="PANTHER" id="PTHR44337:SF22">
    <property type="entry name" value="HEPACAM FAMILY MEMBER 2-LIKE"/>
    <property type="match status" value="1"/>
</dbReference>
<evidence type="ECO:0000256" key="4">
    <source>
        <dbReference type="ARBA" id="ARBA00023319"/>
    </source>
</evidence>
<dbReference type="SMART" id="SM00409">
    <property type="entry name" value="IG"/>
    <property type="match status" value="3"/>
</dbReference>
<proteinExistence type="predicted"/>
<keyword evidence="6" id="KW-0812">Transmembrane</keyword>
<feature type="domain" description="Ig-like" evidence="7">
    <location>
        <begin position="1"/>
        <end position="118"/>
    </location>
</feature>
<feature type="domain" description="Ig-like" evidence="7">
    <location>
        <begin position="138"/>
        <end position="209"/>
    </location>
</feature>
<evidence type="ECO:0000313" key="9">
    <source>
        <dbReference type="Proteomes" id="UP001205998"/>
    </source>
</evidence>
<keyword evidence="2" id="KW-1015">Disulfide bond</keyword>